<gene>
    <name evidence="2" type="ORF">SYNPS1DRAFT_25880</name>
</gene>
<evidence type="ECO:0000256" key="1">
    <source>
        <dbReference type="SAM" id="MobiDB-lite"/>
    </source>
</evidence>
<dbReference type="PANTHER" id="PTHR28207:SF1">
    <property type="entry name" value="ATP SYNTHASE SUBUNIT H, MITOCHONDRIAL"/>
    <property type="match status" value="1"/>
</dbReference>
<dbReference type="OrthoDB" id="274752at2759"/>
<dbReference type="GO" id="GO:0046933">
    <property type="term" value="F:proton-transporting ATP synthase activity, rotational mechanism"/>
    <property type="evidence" value="ECO:0007669"/>
    <property type="project" value="TreeGrafter"/>
</dbReference>
<evidence type="ECO:0000313" key="3">
    <source>
        <dbReference type="Proteomes" id="UP000278143"/>
    </source>
</evidence>
<keyword evidence="3" id="KW-1185">Reference proteome</keyword>
<dbReference type="Pfam" id="PF10775">
    <property type="entry name" value="ATP_sub_h"/>
    <property type="match status" value="1"/>
</dbReference>
<protein>
    <submittedName>
        <fullName evidence="2">ATP synthase complex subunit H-domain-containing protein</fullName>
    </submittedName>
</protein>
<name>A0A4P9YR99_9FUNG</name>
<evidence type="ECO:0000313" key="2">
    <source>
        <dbReference type="EMBL" id="RKP22393.1"/>
    </source>
</evidence>
<dbReference type="Proteomes" id="UP000278143">
    <property type="component" value="Unassembled WGS sequence"/>
</dbReference>
<reference evidence="3" key="1">
    <citation type="journal article" date="2018" name="Nat. Microbiol.">
        <title>Leveraging single-cell genomics to expand the fungal tree of life.</title>
        <authorList>
            <person name="Ahrendt S.R."/>
            <person name="Quandt C.A."/>
            <person name="Ciobanu D."/>
            <person name="Clum A."/>
            <person name="Salamov A."/>
            <person name="Andreopoulos B."/>
            <person name="Cheng J.F."/>
            <person name="Woyke T."/>
            <person name="Pelin A."/>
            <person name="Henrissat B."/>
            <person name="Reynolds N.K."/>
            <person name="Benny G.L."/>
            <person name="Smith M.E."/>
            <person name="James T.Y."/>
            <person name="Grigoriev I.V."/>
        </authorList>
    </citation>
    <scope>NUCLEOTIDE SEQUENCE [LARGE SCALE GENOMIC DNA]</scope>
    <source>
        <strain evidence="3">Benny S71-1</strain>
    </source>
</reference>
<dbReference type="InterPro" id="IPR019711">
    <property type="entry name" value="ATP_synth_F0_suH"/>
</dbReference>
<proteinExistence type="predicted"/>
<dbReference type="AlphaFoldDB" id="A0A4P9YR99"/>
<accession>A0A4P9YR99</accession>
<dbReference type="EMBL" id="KZ992160">
    <property type="protein sequence ID" value="RKP22393.1"/>
    <property type="molecule type" value="Genomic_DNA"/>
</dbReference>
<sequence length="121" mass="13297">MQFRATSQLVRTLRRPAFQATRTFIAPSAVVSKDMVQDIFIRELRNYKPSAAAKDSEADQVKQFRPPAPPTAPTVEVDMAAAEAEYTRDEVVAAAQSTGADSAIPVEYIFPKESEAVEQAH</sequence>
<dbReference type="PANTHER" id="PTHR28207">
    <property type="entry name" value="ATP SYNTHASE SUBUNIT H, MITOCHONDRIAL"/>
    <property type="match status" value="1"/>
</dbReference>
<organism evidence="2 3">
    <name type="scientific">Syncephalis pseudoplumigaleata</name>
    <dbReference type="NCBI Taxonomy" id="1712513"/>
    <lineage>
        <taxon>Eukaryota</taxon>
        <taxon>Fungi</taxon>
        <taxon>Fungi incertae sedis</taxon>
        <taxon>Zoopagomycota</taxon>
        <taxon>Zoopagomycotina</taxon>
        <taxon>Zoopagomycetes</taxon>
        <taxon>Zoopagales</taxon>
        <taxon>Piptocephalidaceae</taxon>
        <taxon>Syncephalis</taxon>
    </lineage>
</organism>
<feature type="region of interest" description="Disordered" evidence="1">
    <location>
        <begin position="51"/>
        <end position="73"/>
    </location>
</feature>